<accession>A0ABQ9Z0S1</accession>
<feature type="compositionally biased region" description="Basic and acidic residues" evidence="1">
    <location>
        <begin position="45"/>
        <end position="54"/>
    </location>
</feature>
<organism evidence="2 3">
    <name type="scientific">Daphnia magna</name>
    <dbReference type="NCBI Taxonomy" id="35525"/>
    <lineage>
        <taxon>Eukaryota</taxon>
        <taxon>Metazoa</taxon>
        <taxon>Ecdysozoa</taxon>
        <taxon>Arthropoda</taxon>
        <taxon>Crustacea</taxon>
        <taxon>Branchiopoda</taxon>
        <taxon>Diplostraca</taxon>
        <taxon>Cladocera</taxon>
        <taxon>Anomopoda</taxon>
        <taxon>Daphniidae</taxon>
        <taxon>Daphnia</taxon>
    </lineage>
</organism>
<comment type="caution">
    <text evidence="2">The sequence shown here is derived from an EMBL/GenBank/DDBJ whole genome shotgun (WGS) entry which is preliminary data.</text>
</comment>
<dbReference type="EMBL" id="JAOYFB010000002">
    <property type="protein sequence ID" value="KAK4006492.1"/>
    <property type="molecule type" value="Genomic_DNA"/>
</dbReference>
<evidence type="ECO:0000256" key="1">
    <source>
        <dbReference type="SAM" id="MobiDB-lite"/>
    </source>
</evidence>
<dbReference type="Proteomes" id="UP001234178">
    <property type="component" value="Unassembled WGS sequence"/>
</dbReference>
<gene>
    <name evidence="2" type="ORF">OUZ56_011646</name>
</gene>
<evidence type="ECO:0000313" key="3">
    <source>
        <dbReference type="Proteomes" id="UP001234178"/>
    </source>
</evidence>
<reference evidence="2 3" key="1">
    <citation type="journal article" date="2023" name="Nucleic Acids Res.">
        <title>The hologenome of Daphnia magna reveals possible DNA methylation and microbiome-mediated evolution of the host genome.</title>
        <authorList>
            <person name="Chaturvedi A."/>
            <person name="Li X."/>
            <person name="Dhandapani V."/>
            <person name="Marshall H."/>
            <person name="Kissane S."/>
            <person name="Cuenca-Cambronero M."/>
            <person name="Asole G."/>
            <person name="Calvet F."/>
            <person name="Ruiz-Romero M."/>
            <person name="Marangio P."/>
            <person name="Guigo R."/>
            <person name="Rago D."/>
            <person name="Mirbahai L."/>
            <person name="Eastwood N."/>
            <person name="Colbourne J.K."/>
            <person name="Zhou J."/>
            <person name="Mallon E."/>
            <person name="Orsini L."/>
        </authorList>
    </citation>
    <scope>NUCLEOTIDE SEQUENCE [LARGE SCALE GENOMIC DNA]</scope>
    <source>
        <strain evidence="2">LRV0_1</strain>
    </source>
</reference>
<proteinExistence type="predicted"/>
<feature type="region of interest" description="Disordered" evidence="1">
    <location>
        <begin position="21"/>
        <end position="62"/>
    </location>
</feature>
<evidence type="ECO:0000313" key="2">
    <source>
        <dbReference type="EMBL" id="KAK4006492.1"/>
    </source>
</evidence>
<protein>
    <submittedName>
        <fullName evidence="2">Uncharacterized protein</fullName>
    </submittedName>
</protein>
<name>A0ABQ9Z0S1_9CRUS</name>
<keyword evidence="3" id="KW-1185">Reference proteome</keyword>
<sequence>MIEEEDVRSVERIRDARGRFVPRGSWGIPEIGSASQGRARTRSRPLRESGTEERGEIEDGANEPQQAAMAMERLPATLFLPLQVQAALKEIKSVLPSGWSLSPSIQKGDVWRVYTEAKVVVAADEARSRTQCTTHVSPWLGQHTVYLGHRRWGYSTTEDTTITIVRRKPFDVFEEFQECTEQRVIAVAH</sequence>